<evidence type="ECO:0000256" key="10">
    <source>
        <dbReference type="PIRSR" id="PIRSR000439-1"/>
    </source>
</evidence>
<accession>A0A1X7V047</accession>
<keyword evidence="8 9" id="KW-0012">Acyltransferase</keyword>
<organism evidence="13">
    <name type="scientific">Amphimedon queenslandica</name>
    <name type="common">Sponge</name>
    <dbReference type="NCBI Taxonomy" id="400682"/>
    <lineage>
        <taxon>Eukaryota</taxon>
        <taxon>Metazoa</taxon>
        <taxon>Porifera</taxon>
        <taxon>Demospongiae</taxon>
        <taxon>Heteroscleromorpha</taxon>
        <taxon>Haplosclerida</taxon>
        <taxon>Niphatidae</taxon>
        <taxon>Amphimedon</taxon>
    </lineage>
</organism>
<protein>
    <recommendedName>
        <fullName evidence="9">O-acyltransferase</fullName>
    </recommendedName>
</protein>
<dbReference type="Proteomes" id="UP000007879">
    <property type="component" value="Unassembled WGS sequence"/>
</dbReference>
<feature type="transmembrane region" description="Helical" evidence="12">
    <location>
        <begin position="93"/>
        <end position="111"/>
    </location>
</feature>
<keyword evidence="14" id="KW-1185">Reference proteome</keyword>
<dbReference type="EnsemblMetazoa" id="Aqu2.1.33605_001">
    <property type="protein sequence ID" value="Aqu2.1.33605_001"/>
    <property type="gene ID" value="Aqu2.1.33605"/>
</dbReference>
<keyword evidence="7 9" id="KW-0472">Membrane</keyword>
<evidence type="ECO:0000313" key="13">
    <source>
        <dbReference type="EnsemblMetazoa" id="Aqu2.1.33605_001"/>
    </source>
</evidence>
<dbReference type="InterPro" id="IPR014371">
    <property type="entry name" value="Oat_ACAT_DAG_ARE"/>
</dbReference>
<dbReference type="InterPro" id="IPR004299">
    <property type="entry name" value="MBOAT_fam"/>
</dbReference>
<feature type="region of interest" description="Disordered" evidence="11">
    <location>
        <begin position="1"/>
        <end position="69"/>
    </location>
</feature>
<evidence type="ECO:0000256" key="7">
    <source>
        <dbReference type="ARBA" id="ARBA00023136"/>
    </source>
</evidence>
<feature type="transmembrane region" description="Helical" evidence="12">
    <location>
        <begin position="458"/>
        <end position="476"/>
    </location>
</feature>
<evidence type="ECO:0000256" key="2">
    <source>
        <dbReference type="ARBA" id="ARBA00009010"/>
    </source>
</evidence>
<feature type="transmembrane region" description="Helical" evidence="12">
    <location>
        <begin position="283"/>
        <end position="308"/>
    </location>
</feature>
<keyword evidence="4 12" id="KW-0812">Transmembrane</keyword>
<proteinExistence type="inferred from homology"/>
<feature type="compositionally biased region" description="Basic and acidic residues" evidence="11">
    <location>
        <begin position="39"/>
        <end position="51"/>
    </location>
</feature>
<keyword evidence="6 12" id="KW-1133">Transmembrane helix</keyword>
<dbReference type="eggNOG" id="KOG0380">
    <property type="taxonomic scope" value="Eukaryota"/>
</dbReference>
<feature type="transmembrane region" description="Helical" evidence="12">
    <location>
        <begin position="141"/>
        <end position="162"/>
    </location>
</feature>
<dbReference type="GO" id="GO:0008374">
    <property type="term" value="F:O-acyltransferase activity"/>
    <property type="evidence" value="ECO:0007669"/>
    <property type="project" value="InterPro"/>
</dbReference>
<dbReference type="OrthoDB" id="10039049at2759"/>
<feature type="transmembrane region" description="Helical" evidence="12">
    <location>
        <begin position="400"/>
        <end position="421"/>
    </location>
</feature>
<dbReference type="GO" id="GO:0005789">
    <property type="term" value="C:endoplasmic reticulum membrane"/>
    <property type="evidence" value="ECO:0007669"/>
    <property type="project" value="UniProtKB-SubCell"/>
</dbReference>
<keyword evidence="3 9" id="KW-0808">Transferase</keyword>
<comment type="similarity">
    <text evidence="2 9">Belongs to the membrane-bound acyltransferase family. Sterol o-acyltransferase subfamily.</text>
</comment>
<dbReference type="GO" id="GO:0008203">
    <property type="term" value="P:cholesterol metabolic process"/>
    <property type="evidence" value="ECO:0007669"/>
    <property type="project" value="TreeGrafter"/>
</dbReference>
<feature type="active site" evidence="10">
    <location>
        <position position="417"/>
    </location>
</feature>
<reference evidence="13" key="2">
    <citation type="submission" date="2017-05" db="UniProtKB">
        <authorList>
            <consortium name="EnsemblMetazoa"/>
        </authorList>
    </citation>
    <scope>IDENTIFICATION</scope>
</reference>
<dbReference type="OMA" id="TYDAYYR"/>
<evidence type="ECO:0000256" key="4">
    <source>
        <dbReference type="ARBA" id="ARBA00022692"/>
    </source>
</evidence>
<dbReference type="AlphaFoldDB" id="A0A1X7V047"/>
<dbReference type="PANTHER" id="PTHR10408:SF8">
    <property type="entry name" value="O-ACYLTRANSFERASE"/>
    <property type="match status" value="1"/>
</dbReference>
<gene>
    <name evidence="13" type="primary">100639150</name>
</gene>
<reference evidence="14" key="1">
    <citation type="journal article" date="2010" name="Nature">
        <title>The Amphimedon queenslandica genome and the evolution of animal complexity.</title>
        <authorList>
            <person name="Srivastava M."/>
            <person name="Simakov O."/>
            <person name="Chapman J."/>
            <person name="Fahey B."/>
            <person name="Gauthier M.E."/>
            <person name="Mitros T."/>
            <person name="Richards G.S."/>
            <person name="Conaco C."/>
            <person name="Dacre M."/>
            <person name="Hellsten U."/>
            <person name="Larroux C."/>
            <person name="Putnam N.H."/>
            <person name="Stanke M."/>
            <person name="Adamska M."/>
            <person name="Darling A."/>
            <person name="Degnan S.M."/>
            <person name="Oakley T.H."/>
            <person name="Plachetzki D.C."/>
            <person name="Zhai Y."/>
            <person name="Adamski M."/>
            <person name="Calcino A."/>
            <person name="Cummins S.F."/>
            <person name="Goodstein D.M."/>
            <person name="Harris C."/>
            <person name="Jackson D.J."/>
            <person name="Leys S.P."/>
            <person name="Shu S."/>
            <person name="Woodcroft B.J."/>
            <person name="Vervoort M."/>
            <person name="Kosik K.S."/>
            <person name="Manning G."/>
            <person name="Degnan B.M."/>
            <person name="Rokhsar D.S."/>
        </authorList>
    </citation>
    <scope>NUCLEOTIDE SEQUENCE [LARGE SCALE GENOMIC DNA]</scope>
</reference>
<sequence length="512" mass="60267">MGRRRKRRSPVPQEESTDTTSDDDLIPRDRFTQATGSVEGKRAQAEDEQSPKRKKKGTPSKGKDQVPTKKRKIYKNRESLLTQLCAKDKNIEALYHVLIIMICVGLLYSLVHDSIEAGKPHVDFRYYFSGFGPLSHQGFTLFVWAVLQLIAFSVYPIFKLWVLLHNWLGLIADLVFLALLGLYNLCGYGTVIWMILYYDMYPVTALVLNVEQLRFCMKTYSFVRENAYKVLYPWSKDDKTGPAVWYEGQMSPKVGSFRQYIYFLFCPTLLYRDHYPRTPRIRWMRVLSCLIKCCITIAFITILTKSIFSLPPTSAKNVLSTFLTCSLWGLLYMFMTGYFFLHSWLNLFSELFTFADREFYSDWWTCHDFASFYRKWNLLVHDWIKAYIYSDLKDFFKSPLYNKVAFLPTIVISGIFHEYVLWAPLRFIMPLLLLLFGIFGSILFIIRPSPDVKFWNYFLHIGLHFGVSLMIFLYTMEFYARALCPKEISFVNTFVPRFYECYYTMSSSEEQI</sequence>
<dbReference type="EnsemblMetazoa" id="XM_011405218.2">
    <property type="protein sequence ID" value="XP_011403520.2"/>
    <property type="gene ID" value="LOC100639150"/>
</dbReference>
<dbReference type="PANTHER" id="PTHR10408">
    <property type="entry name" value="STEROL O-ACYLTRANSFERASE"/>
    <property type="match status" value="1"/>
</dbReference>
<feature type="transmembrane region" description="Helical" evidence="12">
    <location>
        <begin position="320"/>
        <end position="341"/>
    </location>
</feature>
<evidence type="ECO:0000256" key="9">
    <source>
        <dbReference type="PIRNR" id="PIRNR000439"/>
    </source>
</evidence>
<dbReference type="KEGG" id="aqu:100639150"/>
<feature type="transmembrane region" description="Helical" evidence="12">
    <location>
        <begin position="427"/>
        <end position="446"/>
    </location>
</feature>
<dbReference type="PIRSF" id="PIRSF000439">
    <property type="entry name" value="Oat_ACAT_DAG_ARE"/>
    <property type="match status" value="1"/>
</dbReference>
<evidence type="ECO:0000256" key="3">
    <source>
        <dbReference type="ARBA" id="ARBA00022679"/>
    </source>
</evidence>
<evidence type="ECO:0000256" key="8">
    <source>
        <dbReference type="ARBA" id="ARBA00023315"/>
    </source>
</evidence>
<keyword evidence="5 9" id="KW-0256">Endoplasmic reticulum</keyword>
<feature type="compositionally biased region" description="Acidic residues" evidence="11">
    <location>
        <begin position="15"/>
        <end position="24"/>
    </location>
</feature>
<dbReference type="Pfam" id="PF03062">
    <property type="entry name" value="MBOAT"/>
    <property type="match status" value="1"/>
</dbReference>
<evidence type="ECO:0000313" key="14">
    <source>
        <dbReference type="Proteomes" id="UP000007879"/>
    </source>
</evidence>
<comment type="subcellular location">
    <subcellularLocation>
        <location evidence="1 9">Endoplasmic reticulum membrane</location>
        <topology evidence="1 9">Multi-pass membrane protein</topology>
    </subcellularLocation>
</comment>
<dbReference type="STRING" id="400682.A0A1X7V047"/>
<dbReference type="InParanoid" id="A0A1X7V047"/>
<evidence type="ECO:0000256" key="6">
    <source>
        <dbReference type="ARBA" id="ARBA00022989"/>
    </source>
</evidence>
<evidence type="ECO:0000256" key="11">
    <source>
        <dbReference type="SAM" id="MobiDB-lite"/>
    </source>
</evidence>
<evidence type="ECO:0000256" key="1">
    <source>
        <dbReference type="ARBA" id="ARBA00004477"/>
    </source>
</evidence>
<evidence type="ECO:0000256" key="12">
    <source>
        <dbReference type="SAM" id="Phobius"/>
    </source>
</evidence>
<evidence type="ECO:0000256" key="5">
    <source>
        <dbReference type="ARBA" id="ARBA00022824"/>
    </source>
</evidence>
<name>A0A1X7V047_AMPQE</name>